<dbReference type="Pfam" id="PF02698">
    <property type="entry name" value="DUF218"/>
    <property type="match status" value="1"/>
</dbReference>
<feature type="transmembrane region" description="Helical" evidence="1">
    <location>
        <begin position="7"/>
        <end position="28"/>
    </location>
</feature>
<dbReference type="InterPro" id="IPR014729">
    <property type="entry name" value="Rossmann-like_a/b/a_fold"/>
</dbReference>
<keyword evidence="1" id="KW-0472">Membrane</keyword>
<dbReference type="GO" id="GO:0000270">
    <property type="term" value="P:peptidoglycan metabolic process"/>
    <property type="evidence" value="ECO:0007669"/>
    <property type="project" value="TreeGrafter"/>
</dbReference>
<dbReference type="PANTHER" id="PTHR30336:SF4">
    <property type="entry name" value="ENVELOPE BIOGENESIS FACTOR ELYC"/>
    <property type="match status" value="1"/>
</dbReference>
<dbReference type="GO" id="GO:0005886">
    <property type="term" value="C:plasma membrane"/>
    <property type="evidence" value="ECO:0007669"/>
    <property type="project" value="TreeGrafter"/>
</dbReference>
<evidence type="ECO:0000313" key="4">
    <source>
        <dbReference type="Proteomes" id="UP001144297"/>
    </source>
</evidence>
<dbReference type="GO" id="GO:0043164">
    <property type="term" value="P:Gram-negative-bacterium-type cell wall biogenesis"/>
    <property type="evidence" value="ECO:0007669"/>
    <property type="project" value="TreeGrafter"/>
</dbReference>
<comment type="caution">
    <text evidence="3">The sequence shown here is derived from an EMBL/GenBank/DDBJ whole genome shotgun (WGS) entry which is preliminary data.</text>
</comment>
<feature type="transmembrane region" description="Helical" evidence="1">
    <location>
        <begin position="34"/>
        <end position="51"/>
    </location>
</feature>
<dbReference type="Gene3D" id="3.40.50.620">
    <property type="entry name" value="HUPs"/>
    <property type="match status" value="1"/>
</dbReference>
<sequence length="235" mass="26490">MFFLKKVITSLILPPGILIIIFLLIALLEKRRNFIRYLAIFSALLVYLISIEPVKDLLLYPLEKSYSVSEKLDADAIVILGGGVYSWASFPEDSSNRLFTGYLVYRKTKLPIIVSGGAVEGKISESAAMAAMLKEFGVEDSKIIEENKSRDTAQNALYVAKICKEKSFKKVILVTSAYHMKRAVKFFKQAGLEVLPYPADFKQSNHYNIYSFLPKFGNFALSSKAVREYIALIVY</sequence>
<dbReference type="Proteomes" id="UP001144297">
    <property type="component" value="Unassembled WGS sequence"/>
</dbReference>
<keyword evidence="1" id="KW-1133">Transmembrane helix</keyword>
<feature type="domain" description="DUF218" evidence="2">
    <location>
        <begin position="75"/>
        <end position="231"/>
    </location>
</feature>
<accession>A0A9W6GHM3</accession>
<gene>
    <name evidence="3" type="ORF">TISLANDTSLP1_18650</name>
</gene>
<dbReference type="EMBL" id="BSDX01000001">
    <property type="protein sequence ID" value="GLI54172.1"/>
    <property type="molecule type" value="Genomic_DNA"/>
</dbReference>
<evidence type="ECO:0000259" key="2">
    <source>
        <dbReference type="Pfam" id="PF02698"/>
    </source>
</evidence>
<reference evidence="3" key="1">
    <citation type="submission" date="2022-12" db="EMBL/GenBank/DDBJ databases">
        <title>Reference genome sequencing for broad-spectrum identification of bacterial and archaeal isolates by mass spectrometry.</title>
        <authorList>
            <person name="Sekiguchi Y."/>
            <person name="Tourlousse D.M."/>
        </authorList>
    </citation>
    <scope>NUCLEOTIDE SEQUENCE</scope>
    <source>
        <strain evidence="3">TSL-P1</strain>
    </source>
</reference>
<dbReference type="PANTHER" id="PTHR30336">
    <property type="entry name" value="INNER MEMBRANE PROTEIN, PROBABLE PERMEASE"/>
    <property type="match status" value="1"/>
</dbReference>
<keyword evidence="4" id="KW-1185">Reference proteome</keyword>
<evidence type="ECO:0000313" key="3">
    <source>
        <dbReference type="EMBL" id="GLI54172.1"/>
    </source>
</evidence>
<name>A0A9W6GHM3_9BACT</name>
<evidence type="ECO:0000256" key="1">
    <source>
        <dbReference type="SAM" id="Phobius"/>
    </source>
</evidence>
<keyword evidence="1" id="KW-0812">Transmembrane</keyword>
<dbReference type="InterPro" id="IPR051599">
    <property type="entry name" value="Cell_Envelope_Assoc"/>
</dbReference>
<organism evidence="3 4">
    <name type="scientific">Thermodesulfovibrio yellowstonii</name>
    <dbReference type="NCBI Taxonomy" id="28262"/>
    <lineage>
        <taxon>Bacteria</taxon>
        <taxon>Pseudomonadati</taxon>
        <taxon>Nitrospirota</taxon>
        <taxon>Thermodesulfovibrionia</taxon>
        <taxon>Thermodesulfovibrionales</taxon>
        <taxon>Thermodesulfovibrionaceae</taxon>
        <taxon>Thermodesulfovibrio</taxon>
    </lineage>
</organism>
<dbReference type="CDD" id="cd06259">
    <property type="entry name" value="YdcF-like"/>
    <property type="match status" value="1"/>
</dbReference>
<proteinExistence type="predicted"/>
<protein>
    <recommendedName>
        <fullName evidence="2">DUF218 domain-containing protein</fullName>
    </recommendedName>
</protein>
<dbReference type="AlphaFoldDB" id="A0A9W6GHM3"/>
<dbReference type="InterPro" id="IPR003848">
    <property type="entry name" value="DUF218"/>
</dbReference>
<dbReference type="FunFam" id="3.40.50.620:FF:000196">
    <property type="entry name" value="YdcF family protein"/>
    <property type="match status" value="1"/>
</dbReference>